<accession>A0ABS4KV97</accession>
<evidence type="ECO:0000313" key="2">
    <source>
        <dbReference type="EMBL" id="MBP2033952.1"/>
    </source>
</evidence>
<protein>
    <recommendedName>
        <fullName evidence="4">Phage head-tail adaptor</fullName>
    </recommendedName>
</protein>
<keyword evidence="3" id="KW-1185">Reference proteome</keyword>
<dbReference type="SUPFAM" id="SSF82171">
    <property type="entry name" value="DPP6 N-terminal domain-like"/>
    <property type="match status" value="1"/>
</dbReference>
<evidence type="ECO:0000256" key="1">
    <source>
        <dbReference type="SAM" id="MobiDB-lite"/>
    </source>
</evidence>
<dbReference type="Proteomes" id="UP001519307">
    <property type="component" value="Unassembled WGS sequence"/>
</dbReference>
<evidence type="ECO:0008006" key="4">
    <source>
        <dbReference type="Google" id="ProtNLM"/>
    </source>
</evidence>
<dbReference type="EMBL" id="JAGGLM010000026">
    <property type="protein sequence ID" value="MBP2033952.1"/>
    <property type="molecule type" value="Genomic_DNA"/>
</dbReference>
<evidence type="ECO:0000313" key="3">
    <source>
        <dbReference type="Proteomes" id="UP001519307"/>
    </source>
</evidence>
<proteinExistence type="predicted"/>
<gene>
    <name evidence="2" type="ORF">J2Z42_002665</name>
</gene>
<dbReference type="RefSeq" id="WP_245331627.1">
    <property type="nucleotide sequence ID" value="NZ_JAGGLM010000026.1"/>
</dbReference>
<organism evidence="2 3">
    <name type="scientific">Clostridium algifaecis</name>
    <dbReference type="NCBI Taxonomy" id="1472040"/>
    <lineage>
        <taxon>Bacteria</taxon>
        <taxon>Bacillati</taxon>
        <taxon>Bacillota</taxon>
        <taxon>Clostridia</taxon>
        <taxon>Eubacteriales</taxon>
        <taxon>Clostridiaceae</taxon>
        <taxon>Clostridium</taxon>
    </lineage>
</organism>
<comment type="caution">
    <text evidence="2">The sequence shown here is derived from an EMBL/GenBank/DDBJ whole genome shotgun (WGS) entry which is preliminary data.</text>
</comment>
<reference evidence="2 3" key="1">
    <citation type="submission" date="2021-03" db="EMBL/GenBank/DDBJ databases">
        <title>Genomic Encyclopedia of Type Strains, Phase IV (KMG-IV): sequencing the most valuable type-strain genomes for metagenomic binning, comparative biology and taxonomic classification.</title>
        <authorList>
            <person name="Goeker M."/>
        </authorList>
    </citation>
    <scope>NUCLEOTIDE SEQUENCE [LARGE SCALE GENOMIC DNA]</scope>
    <source>
        <strain evidence="2 3">DSM 28783</strain>
    </source>
</reference>
<sequence>MKKNNIIKFLLFIFIICGLLVGCENNTKSNSQQTKDTFDMKAATNVANIYMDYLIKGDMVNIRKLYSKSMTKTPIKNENNKLNIFGYSIQDIVQVGESGVFKINVSRSDTEKAFASLDEYSIKIIKENNNYKVEETNNVVQKEAFIYKSAIKMKTKDTADVNLVMALKAVPSYVFSKDDKANIEKVPVPRHNFGFMNFSYGGKLLAVTTYDKNCYIGVIKIDESLVTQGQESGSGSDSQDTGGGETKNKEELEKPIGKEITSMDILKDVNVNFLEFSKDEKFLAVQYKTKDIGGCIRLYKVDGGDMAKYKFEDNFPLDKVNVVFSSFDEDTLSFDVLAKDKKNNSLSNIVGKWQLNLKDFKAVRM</sequence>
<dbReference type="PROSITE" id="PS51257">
    <property type="entry name" value="PROKAR_LIPOPROTEIN"/>
    <property type="match status" value="1"/>
</dbReference>
<feature type="compositionally biased region" description="Low complexity" evidence="1">
    <location>
        <begin position="228"/>
        <end position="240"/>
    </location>
</feature>
<name>A0ABS4KV97_9CLOT</name>
<feature type="region of interest" description="Disordered" evidence="1">
    <location>
        <begin position="228"/>
        <end position="253"/>
    </location>
</feature>